<dbReference type="OrthoDB" id="7722975at2759"/>
<dbReference type="AlphaFoldDB" id="A0A5J4XB19"/>
<feature type="compositionally biased region" description="Acidic residues" evidence="1">
    <location>
        <begin position="475"/>
        <end position="489"/>
    </location>
</feature>
<evidence type="ECO:0000313" key="5">
    <source>
        <dbReference type="Proteomes" id="UP000324800"/>
    </source>
</evidence>
<feature type="transmembrane region" description="Helical" evidence="2">
    <location>
        <begin position="494"/>
        <end position="516"/>
    </location>
</feature>
<gene>
    <name evidence="4" type="ORF">EZS28_000152</name>
</gene>
<dbReference type="EMBL" id="SNRW01000011">
    <property type="protein sequence ID" value="KAA6404313.1"/>
    <property type="molecule type" value="Genomic_DNA"/>
</dbReference>
<dbReference type="PANTHER" id="PTHR11575:SF22">
    <property type="entry name" value="ADL392WP"/>
    <property type="match status" value="1"/>
</dbReference>
<dbReference type="GO" id="GO:0000166">
    <property type="term" value="F:nucleotide binding"/>
    <property type="evidence" value="ECO:0007669"/>
    <property type="project" value="InterPro"/>
</dbReference>
<dbReference type="InterPro" id="IPR029052">
    <property type="entry name" value="Metallo-depent_PP-like"/>
</dbReference>
<accession>A0A5J4XB19</accession>
<evidence type="ECO:0000256" key="3">
    <source>
        <dbReference type="SAM" id="SignalP"/>
    </source>
</evidence>
<keyword evidence="3" id="KW-0732">Signal</keyword>
<dbReference type="Gene3D" id="3.60.21.10">
    <property type="match status" value="1"/>
</dbReference>
<dbReference type="SUPFAM" id="SSF56300">
    <property type="entry name" value="Metallo-dependent phosphatases"/>
    <property type="match status" value="1"/>
</dbReference>
<feature type="region of interest" description="Disordered" evidence="1">
    <location>
        <begin position="360"/>
        <end position="383"/>
    </location>
</feature>
<feature type="compositionally biased region" description="Polar residues" evidence="1">
    <location>
        <begin position="361"/>
        <end position="374"/>
    </location>
</feature>
<keyword evidence="2" id="KW-0472">Membrane</keyword>
<keyword evidence="2" id="KW-0812">Transmembrane</keyword>
<reference evidence="4 5" key="1">
    <citation type="submission" date="2019-03" db="EMBL/GenBank/DDBJ databases">
        <title>Single cell metagenomics reveals metabolic interactions within the superorganism composed of flagellate Streblomastix strix and complex community of Bacteroidetes bacteria on its surface.</title>
        <authorList>
            <person name="Treitli S.C."/>
            <person name="Kolisko M."/>
            <person name="Husnik F."/>
            <person name="Keeling P."/>
            <person name="Hampl V."/>
        </authorList>
    </citation>
    <scope>NUCLEOTIDE SEQUENCE [LARGE SCALE GENOMIC DNA]</scope>
    <source>
        <strain evidence="4">ST1C</strain>
    </source>
</reference>
<dbReference type="GO" id="GO:0046872">
    <property type="term" value="F:metal ion binding"/>
    <property type="evidence" value="ECO:0007669"/>
    <property type="project" value="InterPro"/>
</dbReference>
<feature type="compositionally biased region" description="Acidic residues" evidence="1">
    <location>
        <begin position="453"/>
        <end position="468"/>
    </location>
</feature>
<sequence>MKTSTILFALFLLRFVSGKLNITLLHTTDVHGWIYGHDHQNYDADFGDVYNFIRHGTGLSDATPTQGEFIFDIAKKIPYDGLCIGNHELGSATCVDLIADNFAPYWQGKFISGNVKHTDATKKLTDDYFNISLPNEQGRIVVLGFLYNLGSAAANVKLTKVADTLALPYITEALNDESTDPTQKIRLVVALCHISTGNAEVEQIRQKVRSLLPKTPLILLTGHSHRFITKKSWDPEDKYSYAMESSYYMNKVGRISVIVEDDQNTDPIFSNAFLDGSKSALYKAAGFTTAGKKGDITWATEIGTEITTAIQDKYSELQLSQELGTAPKQFYRSPSPEQVTNCHSLHNFLVDRMMPYDGPYSQYTTTESETAQKGSNRKSKNDSNAESDIITVAVLGSSTLRYDIYKRKAILNDIYANDPFDDPLQVNEIIDGIDMQKVVGQNVAFNAQHYPEEKDDDDDDDDDGDTDTETQPTDTDPETGEKDADDGDDTDSRYSFSVGVGAILVSVMVSVAFSLIST</sequence>
<dbReference type="InterPro" id="IPR006146">
    <property type="entry name" value="5'-Nucleotdase_CS"/>
</dbReference>
<evidence type="ECO:0000313" key="4">
    <source>
        <dbReference type="EMBL" id="KAA6404313.1"/>
    </source>
</evidence>
<dbReference type="PROSITE" id="PS00785">
    <property type="entry name" value="5_NUCLEOTIDASE_1"/>
    <property type="match status" value="1"/>
</dbReference>
<dbReference type="GO" id="GO:0005829">
    <property type="term" value="C:cytosol"/>
    <property type="evidence" value="ECO:0007669"/>
    <property type="project" value="TreeGrafter"/>
</dbReference>
<comment type="caution">
    <text evidence="4">The sequence shown here is derived from an EMBL/GenBank/DDBJ whole genome shotgun (WGS) entry which is preliminary data.</text>
</comment>
<feature type="signal peptide" evidence="3">
    <location>
        <begin position="1"/>
        <end position="18"/>
    </location>
</feature>
<keyword evidence="2" id="KW-1133">Transmembrane helix</keyword>
<proteinExistence type="predicted"/>
<evidence type="ECO:0000256" key="1">
    <source>
        <dbReference type="SAM" id="MobiDB-lite"/>
    </source>
</evidence>
<organism evidence="4 5">
    <name type="scientific">Streblomastix strix</name>
    <dbReference type="NCBI Taxonomy" id="222440"/>
    <lineage>
        <taxon>Eukaryota</taxon>
        <taxon>Metamonada</taxon>
        <taxon>Preaxostyla</taxon>
        <taxon>Oxymonadida</taxon>
        <taxon>Streblomastigidae</taxon>
        <taxon>Streblomastix</taxon>
    </lineage>
</organism>
<feature type="chain" id="PRO_5023917692" evidence="3">
    <location>
        <begin position="19"/>
        <end position="518"/>
    </location>
</feature>
<evidence type="ECO:0000256" key="2">
    <source>
        <dbReference type="SAM" id="Phobius"/>
    </source>
</evidence>
<dbReference type="GO" id="GO:0009166">
    <property type="term" value="P:nucleotide catabolic process"/>
    <property type="evidence" value="ECO:0007669"/>
    <property type="project" value="InterPro"/>
</dbReference>
<feature type="region of interest" description="Disordered" evidence="1">
    <location>
        <begin position="451"/>
        <end position="492"/>
    </location>
</feature>
<name>A0A5J4XB19_9EUKA</name>
<dbReference type="GO" id="GO:0016788">
    <property type="term" value="F:hydrolase activity, acting on ester bonds"/>
    <property type="evidence" value="ECO:0007669"/>
    <property type="project" value="InterPro"/>
</dbReference>
<protein>
    <submittedName>
        <fullName evidence="4">Putative 5' nucleotidase family protein</fullName>
    </submittedName>
</protein>
<dbReference type="InterPro" id="IPR006179">
    <property type="entry name" value="5_nucleotidase/apyrase"/>
</dbReference>
<dbReference type="Proteomes" id="UP000324800">
    <property type="component" value="Unassembled WGS sequence"/>
</dbReference>
<dbReference type="PANTHER" id="PTHR11575">
    <property type="entry name" value="5'-NUCLEOTIDASE-RELATED"/>
    <property type="match status" value="1"/>
</dbReference>